<dbReference type="Gene3D" id="2.60.120.1130">
    <property type="match status" value="1"/>
</dbReference>
<dbReference type="EMBL" id="SNYC01000009">
    <property type="protein sequence ID" value="TDQ06418.1"/>
    <property type="molecule type" value="Genomic_DNA"/>
</dbReference>
<dbReference type="OrthoDB" id="98874at2"/>
<dbReference type="InterPro" id="IPR024618">
    <property type="entry name" value="DUF3857"/>
</dbReference>
<feature type="signal peptide" evidence="1">
    <location>
        <begin position="1"/>
        <end position="21"/>
    </location>
</feature>
<feature type="domain" description="DUF3857" evidence="2">
    <location>
        <begin position="79"/>
        <end position="207"/>
    </location>
</feature>
<evidence type="ECO:0000313" key="4">
    <source>
        <dbReference type="Proteomes" id="UP000295620"/>
    </source>
</evidence>
<dbReference type="AlphaFoldDB" id="A0A4R6SSN0"/>
<proteinExistence type="predicted"/>
<dbReference type="Pfam" id="PF12969">
    <property type="entry name" value="DUF3857"/>
    <property type="match status" value="1"/>
</dbReference>
<comment type="caution">
    <text evidence="3">The sequence shown here is derived from an EMBL/GenBank/DDBJ whole genome shotgun (WGS) entry which is preliminary data.</text>
</comment>
<name>A0A4R6SSN0_9SPHI</name>
<sequence>MKITKFIAPLLLVFCAISVSAQDKQTLRKKFEKYGVVELSEFKTTVSGPDSAASAVVLFDTGVGYFEPNPSTESLNYIFERHIRYKIFSKAGYDYANLELRMLQYNGRKTELKIIDGATYNLDNGKIVISKLNKEAKFSEQEDKNYTLEKFALPNIKEGSIIEFKYKISSDFLFSIDPWYFQRKIPTLYSNFSIIIPSDYQYKEITGGYIELNRTEPNKNYLNTQGVQNNFPMHLEYVAKNVPALKSESYITTMEDHVSKVEYELSSYKIPGKMFYQVTSSWPLIAKELKDELRFGYFIRKTGNSKIVVKDLIKDEKNPDTVVKKILDHVKNNLMWNGNYNFFTSELSLKAVFDKKSGNSADVNLSLMILLKEAGIEVLPVLISTRSNGTHPGYPMLSKFNSLILQVKIGEKYVLLDATTKNSSPDIIAYEHLNHFGLKVNAEKEVGEWISLEPQNISKKTTSYVLSLGADHKLSGKLFITATNYHSLSTRNKYLSSNDENDFLKNYKSNKPGLQITNYKIENVNAPYQALNETMDVVIEDHMEEAGNVLYFNPLLFDKTEENPFKSEERNFPVDFAFPHEETYRISLDLPKEYEVEKMPKTEKFTLPEGAATFSFVAAQQDNKIAITSKITINRAVFTSEEYHYLKELFKSIVRKQAEQLIIKKI</sequence>
<dbReference type="RefSeq" id="WP_133578276.1">
    <property type="nucleotide sequence ID" value="NZ_SNYC01000009.1"/>
</dbReference>
<dbReference type="Gene3D" id="2.60.40.3140">
    <property type="match status" value="1"/>
</dbReference>
<dbReference type="Proteomes" id="UP000295620">
    <property type="component" value="Unassembled WGS sequence"/>
</dbReference>
<accession>A0A4R6SSN0</accession>
<dbReference type="Gene3D" id="3.10.620.30">
    <property type="match status" value="1"/>
</dbReference>
<gene>
    <name evidence="3" type="ORF">ATK78_4488</name>
</gene>
<evidence type="ECO:0000259" key="2">
    <source>
        <dbReference type="Pfam" id="PF12969"/>
    </source>
</evidence>
<keyword evidence="1" id="KW-0732">Signal</keyword>
<feature type="chain" id="PRO_5020320726" evidence="1">
    <location>
        <begin position="22"/>
        <end position="666"/>
    </location>
</feature>
<organism evidence="3 4">
    <name type="scientific">Pedobacter metabolipauper</name>
    <dbReference type="NCBI Taxonomy" id="425513"/>
    <lineage>
        <taxon>Bacteria</taxon>
        <taxon>Pseudomonadati</taxon>
        <taxon>Bacteroidota</taxon>
        <taxon>Sphingobacteriia</taxon>
        <taxon>Sphingobacteriales</taxon>
        <taxon>Sphingobacteriaceae</taxon>
        <taxon>Pedobacter</taxon>
    </lineage>
</organism>
<keyword evidence="4" id="KW-1185">Reference proteome</keyword>
<evidence type="ECO:0000313" key="3">
    <source>
        <dbReference type="EMBL" id="TDQ06418.1"/>
    </source>
</evidence>
<reference evidence="3 4" key="1">
    <citation type="submission" date="2019-03" db="EMBL/GenBank/DDBJ databases">
        <title>Genomic Encyclopedia of Archaeal and Bacterial Type Strains, Phase II (KMG-II): from individual species to whole genera.</title>
        <authorList>
            <person name="Goeker M."/>
        </authorList>
    </citation>
    <scope>NUCLEOTIDE SEQUENCE [LARGE SCALE GENOMIC DNA]</scope>
    <source>
        <strain evidence="3 4">DSM 19035</strain>
    </source>
</reference>
<evidence type="ECO:0000256" key="1">
    <source>
        <dbReference type="SAM" id="SignalP"/>
    </source>
</evidence>
<protein>
    <submittedName>
        <fullName evidence="3">Uncharacterized protein DUF3857</fullName>
    </submittedName>
</protein>